<reference evidence="1 2" key="1">
    <citation type="submission" date="2020-10" db="EMBL/GenBank/DDBJ databases">
        <title>Bacillus sp. HD4P25, an endophyte from a halophyte.</title>
        <authorList>
            <person name="Sun J.-Q."/>
        </authorList>
    </citation>
    <scope>NUCLEOTIDE SEQUENCE [LARGE SCALE GENOMIC DNA]</scope>
    <source>
        <strain evidence="1 2">YIM 93174</strain>
    </source>
</reference>
<dbReference type="RefSeq" id="WP_193534014.1">
    <property type="nucleotide sequence ID" value="NZ_JADCLJ010000002.1"/>
</dbReference>
<organism evidence="1 2">
    <name type="scientific">Litchfieldia luteola</name>
    <dbReference type="NCBI Taxonomy" id="682179"/>
    <lineage>
        <taxon>Bacteria</taxon>
        <taxon>Bacillati</taxon>
        <taxon>Bacillota</taxon>
        <taxon>Bacilli</taxon>
        <taxon>Bacillales</taxon>
        <taxon>Bacillaceae</taxon>
        <taxon>Litchfieldia</taxon>
    </lineage>
</organism>
<keyword evidence="2" id="KW-1185">Reference proteome</keyword>
<evidence type="ECO:0000313" key="1">
    <source>
        <dbReference type="EMBL" id="MBE4906494.1"/>
    </source>
</evidence>
<dbReference type="EMBL" id="JADCLJ010000002">
    <property type="protein sequence ID" value="MBE4906494.1"/>
    <property type="molecule type" value="Genomic_DNA"/>
</dbReference>
<dbReference type="Proteomes" id="UP001516662">
    <property type="component" value="Unassembled WGS sequence"/>
</dbReference>
<evidence type="ECO:0008006" key="3">
    <source>
        <dbReference type="Google" id="ProtNLM"/>
    </source>
</evidence>
<sequence length="189" mass="22416">MITINDLAKELEMIKSKPKFQKMIEFASLLTEYFEGQGIKPIIVGGFSVEIYTRNDYTTHVIDFVSDGWEEFNKVLTKLGFTKVSRQWYHTDLEIAVEVPASFLEGSYEKVIELQLPNKRKVFVIGIEDIIIHRLEGITNKRYPKDDEDYEWAMRMFLIHQDDNIDMNYLIEQSKRTKTFNFIKEWLNE</sequence>
<name>A0ABR9QE33_9BACI</name>
<evidence type="ECO:0000313" key="2">
    <source>
        <dbReference type="Proteomes" id="UP001516662"/>
    </source>
</evidence>
<comment type="caution">
    <text evidence="1">The sequence shown here is derived from an EMBL/GenBank/DDBJ whole genome shotgun (WGS) entry which is preliminary data.</text>
</comment>
<protein>
    <recommendedName>
        <fullName evidence="3">UbiD family decarboxylase</fullName>
    </recommendedName>
</protein>
<accession>A0ABR9QE33</accession>
<proteinExistence type="predicted"/>
<gene>
    <name evidence="1" type="ORF">IMZ08_00295</name>
</gene>